<comment type="similarity">
    <text evidence="1 5">Belongs to the bacterial ribosomal protein bS18 family.</text>
</comment>
<evidence type="ECO:0000256" key="1">
    <source>
        <dbReference type="ARBA" id="ARBA00005589"/>
    </source>
</evidence>
<evidence type="ECO:0000256" key="5">
    <source>
        <dbReference type="RuleBase" id="RU003910"/>
    </source>
</evidence>
<dbReference type="OrthoDB" id="21463at2759"/>
<dbReference type="Pfam" id="PF01084">
    <property type="entry name" value="Ribosomal_S18"/>
    <property type="match status" value="1"/>
</dbReference>
<keyword evidence="2 5" id="KW-0689">Ribosomal protein</keyword>
<dbReference type="GO" id="GO:0070181">
    <property type="term" value="F:small ribosomal subunit rRNA binding"/>
    <property type="evidence" value="ECO:0007669"/>
    <property type="project" value="TreeGrafter"/>
</dbReference>
<dbReference type="SUPFAM" id="SSF46911">
    <property type="entry name" value="Ribosomal protein S18"/>
    <property type="match status" value="1"/>
</dbReference>
<dbReference type="EMBL" id="JACAZF010000006">
    <property type="protein sequence ID" value="KAF7301812.1"/>
    <property type="molecule type" value="Genomic_DNA"/>
</dbReference>
<dbReference type="InterPro" id="IPR001648">
    <property type="entry name" value="Ribosomal_bS18"/>
</dbReference>
<evidence type="ECO:0000256" key="3">
    <source>
        <dbReference type="ARBA" id="ARBA00023274"/>
    </source>
</evidence>
<dbReference type="Proteomes" id="UP000636479">
    <property type="component" value="Unassembled WGS sequence"/>
</dbReference>
<evidence type="ECO:0000256" key="2">
    <source>
        <dbReference type="ARBA" id="ARBA00022980"/>
    </source>
</evidence>
<sequence length="167" mass="19090">MLRRLLYTTARRHNDSIPSMNNLTDVLLQTHEDQQTAKDEEAKGAATETIQPIRNYKNFEPNDFIRPWDLSLEGRTLTPPRATRRLTTAPRTRDARSADVFYNLGIDPLKLALHPGVLDPFITELAMILPRRTTGLTSKSQRRVAKAIRRAKMMGIMPLHSEPTELF</sequence>
<dbReference type="InterPro" id="IPR036870">
    <property type="entry name" value="Ribosomal_bS18_sf"/>
</dbReference>
<gene>
    <name evidence="6" type="ORF">MIND_00747000</name>
</gene>
<protein>
    <recommendedName>
        <fullName evidence="4">Small ribosomal subunit protein bS18m</fullName>
    </recommendedName>
</protein>
<proteinExistence type="inferred from homology"/>
<dbReference type="NCBIfam" id="TIGR00165">
    <property type="entry name" value="S18"/>
    <property type="match status" value="1"/>
</dbReference>
<organism evidence="6 7">
    <name type="scientific">Mycena indigotica</name>
    <dbReference type="NCBI Taxonomy" id="2126181"/>
    <lineage>
        <taxon>Eukaryota</taxon>
        <taxon>Fungi</taxon>
        <taxon>Dikarya</taxon>
        <taxon>Basidiomycota</taxon>
        <taxon>Agaricomycotina</taxon>
        <taxon>Agaricomycetes</taxon>
        <taxon>Agaricomycetidae</taxon>
        <taxon>Agaricales</taxon>
        <taxon>Marasmiineae</taxon>
        <taxon>Mycenaceae</taxon>
        <taxon>Mycena</taxon>
    </lineage>
</organism>
<dbReference type="RefSeq" id="XP_037219812.1">
    <property type="nucleotide sequence ID" value="XM_037364168.1"/>
</dbReference>
<keyword evidence="7" id="KW-1185">Reference proteome</keyword>
<dbReference type="PANTHER" id="PTHR13479">
    <property type="entry name" value="30S RIBOSOMAL PROTEIN S18"/>
    <property type="match status" value="1"/>
</dbReference>
<comment type="caution">
    <text evidence="6">The sequence shown here is derived from an EMBL/GenBank/DDBJ whole genome shotgun (WGS) entry which is preliminary data.</text>
</comment>
<keyword evidence="3 5" id="KW-0687">Ribonucleoprotein</keyword>
<name>A0A8H6SP45_9AGAR</name>
<dbReference type="GO" id="GO:0005763">
    <property type="term" value="C:mitochondrial small ribosomal subunit"/>
    <property type="evidence" value="ECO:0007669"/>
    <property type="project" value="TreeGrafter"/>
</dbReference>
<reference evidence="6" key="1">
    <citation type="submission" date="2020-05" db="EMBL/GenBank/DDBJ databases">
        <title>Mycena genomes resolve the evolution of fungal bioluminescence.</title>
        <authorList>
            <person name="Tsai I.J."/>
        </authorList>
    </citation>
    <scope>NUCLEOTIDE SEQUENCE</scope>
    <source>
        <strain evidence="6">171206Taipei</strain>
    </source>
</reference>
<evidence type="ECO:0000256" key="4">
    <source>
        <dbReference type="ARBA" id="ARBA00035264"/>
    </source>
</evidence>
<dbReference type="PANTHER" id="PTHR13479:SF40">
    <property type="entry name" value="SMALL RIBOSOMAL SUBUNIT PROTEIN BS18M"/>
    <property type="match status" value="1"/>
</dbReference>
<dbReference type="Gene3D" id="4.10.640.10">
    <property type="entry name" value="Ribosomal protein S18"/>
    <property type="match status" value="1"/>
</dbReference>
<dbReference type="PRINTS" id="PR00974">
    <property type="entry name" value="RIBOSOMALS18"/>
</dbReference>
<accession>A0A8H6SP45</accession>
<dbReference type="GO" id="GO:0006412">
    <property type="term" value="P:translation"/>
    <property type="evidence" value="ECO:0007669"/>
    <property type="project" value="InterPro"/>
</dbReference>
<evidence type="ECO:0000313" key="6">
    <source>
        <dbReference type="EMBL" id="KAF7301812.1"/>
    </source>
</evidence>
<evidence type="ECO:0000313" key="7">
    <source>
        <dbReference type="Proteomes" id="UP000636479"/>
    </source>
</evidence>
<dbReference type="AlphaFoldDB" id="A0A8H6SP45"/>
<dbReference type="GO" id="GO:0003735">
    <property type="term" value="F:structural constituent of ribosome"/>
    <property type="evidence" value="ECO:0007669"/>
    <property type="project" value="InterPro"/>
</dbReference>
<dbReference type="GeneID" id="59346684"/>